<sequence length="174" mass="20304">MNNVGIFFGSDTGNTEKVAKLISNNIYPIQSQVFDISNTSGKQITSFNFLIFGVPTWYYGELQSDWDDFLPIFKKINFENKIVALFGCGDQEDYSDYFCDAMNEIYQIIKNNKGYIIGKWPKTGYFFQQSKALLDKNYFVGLVIDEDRQQDKTTTRIKQWIKQIFLELETLKNK</sequence>
<evidence type="ECO:0000256" key="2">
    <source>
        <dbReference type="ARBA" id="ARBA00005267"/>
    </source>
</evidence>
<evidence type="ECO:0000256" key="6">
    <source>
        <dbReference type="ARBA" id="ARBA00022982"/>
    </source>
</evidence>
<dbReference type="InterPro" id="IPR001226">
    <property type="entry name" value="Flavodoxin_CS"/>
</dbReference>
<dbReference type="EMBL" id="AP019379">
    <property type="protein sequence ID" value="BBI01243.1"/>
    <property type="molecule type" value="Genomic_DNA"/>
</dbReference>
<reference evidence="9 10" key="1">
    <citation type="journal article" date="2019" name="Proc. Natl. Acad. Sci. U.S.A.">
        <title>Exaggeration and cooption of innate immunity for social defense.</title>
        <authorList>
            <person name="Kutsukake M."/>
            <person name="Moriyama M."/>
            <person name="Shigenobu S."/>
            <person name="Meng X.-Y."/>
            <person name="Nikoh N."/>
            <person name="Noda C."/>
            <person name="Kobayashi S."/>
            <person name="Fukatsu T."/>
        </authorList>
    </citation>
    <scope>NUCLEOTIDE SEQUENCE [LARGE SCALE GENOMIC DNA]</scope>
    <source>
        <strain evidence="9 10">Nmo</strain>
    </source>
</reference>
<dbReference type="PANTHER" id="PTHR42809">
    <property type="entry name" value="FLAVODOXIN 2"/>
    <property type="match status" value="1"/>
</dbReference>
<dbReference type="PIRSF" id="PIRSF038996">
    <property type="entry name" value="FldA"/>
    <property type="match status" value="1"/>
</dbReference>
<feature type="domain" description="Flavodoxin-like" evidence="8">
    <location>
        <begin position="4"/>
        <end position="165"/>
    </location>
</feature>
<keyword evidence="5 7" id="KW-0288">FMN</keyword>
<keyword evidence="4 7" id="KW-0285">Flavoprotein</keyword>
<evidence type="ECO:0000256" key="5">
    <source>
        <dbReference type="ARBA" id="ARBA00022643"/>
    </source>
</evidence>
<gene>
    <name evidence="9" type="primary">fldA</name>
    <name evidence="9" type="ORF">BUCNMO_235</name>
</gene>
<name>A0A455TA86_9GAMM</name>
<dbReference type="OrthoDB" id="359268at2"/>
<keyword evidence="10" id="KW-1185">Reference proteome</keyword>
<dbReference type="AlphaFoldDB" id="A0A455TA86"/>
<dbReference type="GO" id="GO:0009055">
    <property type="term" value="F:electron transfer activity"/>
    <property type="evidence" value="ECO:0007669"/>
    <property type="project" value="UniProtKB-UniRule"/>
</dbReference>
<dbReference type="Proteomes" id="UP000317544">
    <property type="component" value="Chromosome"/>
</dbReference>
<dbReference type="NCBIfam" id="NF006739">
    <property type="entry name" value="PRK09267.1-5"/>
    <property type="match status" value="1"/>
</dbReference>
<evidence type="ECO:0000256" key="4">
    <source>
        <dbReference type="ARBA" id="ARBA00022630"/>
    </source>
</evidence>
<dbReference type="PROSITE" id="PS00201">
    <property type="entry name" value="FLAVODOXIN"/>
    <property type="match status" value="1"/>
</dbReference>
<keyword evidence="3 7" id="KW-0813">Transport</keyword>
<protein>
    <recommendedName>
        <fullName evidence="7">Flavodoxin</fullName>
    </recommendedName>
</protein>
<dbReference type="PROSITE" id="PS50902">
    <property type="entry name" value="FLAVODOXIN_LIKE"/>
    <property type="match status" value="1"/>
</dbReference>
<dbReference type="Pfam" id="PF00258">
    <property type="entry name" value="Flavodoxin_1"/>
    <property type="match status" value="1"/>
</dbReference>
<dbReference type="InterPro" id="IPR029039">
    <property type="entry name" value="Flavoprotein-like_sf"/>
</dbReference>
<evidence type="ECO:0000256" key="3">
    <source>
        <dbReference type="ARBA" id="ARBA00022448"/>
    </source>
</evidence>
<dbReference type="GO" id="GO:0010181">
    <property type="term" value="F:FMN binding"/>
    <property type="evidence" value="ECO:0007669"/>
    <property type="project" value="UniProtKB-UniRule"/>
</dbReference>
<organism evidence="9 10">
    <name type="scientific">Buchnera aphidicola</name>
    <name type="common">Nipponaphis monzeni</name>
    <dbReference type="NCBI Taxonomy" id="2495405"/>
    <lineage>
        <taxon>Bacteria</taxon>
        <taxon>Pseudomonadati</taxon>
        <taxon>Pseudomonadota</taxon>
        <taxon>Gammaproteobacteria</taxon>
        <taxon>Enterobacterales</taxon>
        <taxon>Erwiniaceae</taxon>
        <taxon>Buchnera</taxon>
    </lineage>
</organism>
<dbReference type="RefSeq" id="WP_158344871.1">
    <property type="nucleotide sequence ID" value="NZ_AP019379.1"/>
</dbReference>
<dbReference type="NCBIfam" id="NF006737">
    <property type="entry name" value="PRK09267.1-3"/>
    <property type="match status" value="1"/>
</dbReference>
<evidence type="ECO:0000256" key="1">
    <source>
        <dbReference type="ARBA" id="ARBA00001917"/>
    </source>
</evidence>
<dbReference type="SUPFAM" id="SSF52218">
    <property type="entry name" value="Flavoproteins"/>
    <property type="match status" value="1"/>
</dbReference>
<dbReference type="InterPro" id="IPR050619">
    <property type="entry name" value="Flavodoxin"/>
</dbReference>
<dbReference type="InterPro" id="IPR008254">
    <property type="entry name" value="Flavodoxin/NO_synth"/>
</dbReference>
<proteinExistence type="inferred from homology"/>
<accession>A0A455TA86</accession>
<comment type="cofactor">
    <cofactor evidence="1 7">
        <name>FMN</name>
        <dbReference type="ChEBI" id="CHEBI:58210"/>
    </cofactor>
</comment>
<comment type="similarity">
    <text evidence="2 7">Belongs to the flavodoxin family.</text>
</comment>
<evidence type="ECO:0000313" key="10">
    <source>
        <dbReference type="Proteomes" id="UP000317544"/>
    </source>
</evidence>
<dbReference type="NCBIfam" id="TIGR01752">
    <property type="entry name" value="flav_long"/>
    <property type="match status" value="1"/>
</dbReference>
<dbReference type="Gene3D" id="3.40.50.360">
    <property type="match status" value="1"/>
</dbReference>
<evidence type="ECO:0000313" key="9">
    <source>
        <dbReference type="EMBL" id="BBI01243.1"/>
    </source>
</evidence>
<evidence type="ECO:0000256" key="7">
    <source>
        <dbReference type="PIRNR" id="PIRNR038996"/>
    </source>
</evidence>
<dbReference type="PANTHER" id="PTHR42809:SF1">
    <property type="entry name" value="FLAVODOXIN 1"/>
    <property type="match status" value="1"/>
</dbReference>
<keyword evidence="6 7" id="KW-0249">Electron transport</keyword>
<dbReference type="InterPro" id="IPR010086">
    <property type="entry name" value="Flavodoxin_lc"/>
</dbReference>
<comment type="function">
    <text evidence="7">Low-potential electron donor to a number of redox enzymes.</text>
</comment>
<evidence type="ECO:0000259" key="8">
    <source>
        <dbReference type="PROSITE" id="PS50902"/>
    </source>
</evidence>